<organism evidence="2 3">
    <name type="scientific">Phaseolus coccineus</name>
    <name type="common">Scarlet runner bean</name>
    <name type="synonym">Phaseolus multiflorus</name>
    <dbReference type="NCBI Taxonomy" id="3886"/>
    <lineage>
        <taxon>Eukaryota</taxon>
        <taxon>Viridiplantae</taxon>
        <taxon>Streptophyta</taxon>
        <taxon>Embryophyta</taxon>
        <taxon>Tracheophyta</taxon>
        <taxon>Spermatophyta</taxon>
        <taxon>Magnoliopsida</taxon>
        <taxon>eudicotyledons</taxon>
        <taxon>Gunneridae</taxon>
        <taxon>Pentapetalae</taxon>
        <taxon>rosids</taxon>
        <taxon>fabids</taxon>
        <taxon>Fabales</taxon>
        <taxon>Fabaceae</taxon>
        <taxon>Papilionoideae</taxon>
        <taxon>50 kb inversion clade</taxon>
        <taxon>NPAAA clade</taxon>
        <taxon>indigoferoid/millettioid clade</taxon>
        <taxon>Phaseoleae</taxon>
        <taxon>Phaseolus</taxon>
    </lineage>
</organism>
<name>A0AAN9LYQ1_PHACN</name>
<accession>A0AAN9LYQ1</accession>
<keyword evidence="3" id="KW-1185">Reference proteome</keyword>
<dbReference type="Proteomes" id="UP001374584">
    <property type="component" value="Unassembled WGS sequence"/>
</dbReference>
<dbReference type="AlphaFoldDB" id="A0AAN9LYQ1"/>
<reference evidence="2 3" key="1">
    <citation type="submission" date="2024-01" db="EMBL/GenBank/DDBJ databases">
        <title>The genomes of 5 underutilized Papilionoideae crops provide insights into root nodulation and disease resistanc.</title>
        <authorList>
            <person name="Jiang F."/>
        </authorList>
    </citation>
    <scope>NUCLEOTIDE SEQUENCE [LARGE SCALE GENOMIC DNA]</scope>
    <source>
        <strain evidence="2">JINMINGXINNONG_FW02</strain>
        <tissue evidence="2">Leaves</tissue>
    </source>
</reference>
<sequence>MGVVNKIAFSVVIFALIACYGNGVLSIPNTRDVYKYSENYQADGKQQCDTNRDCWNSCNPPCDIAYCNMATHRCECPCDHH</sequence>
<feature type="chain" id="PRO_5043018854" evidence="1">
    <location>
        <begin position="27"/>
        <end position="81"/>
    </location>
</feature>
<keyword evidence="1" id="KW-0732">Signal</keyword>
<evidence type="ECO:0000256" key="1">
    <source>
        <dbReference type="SAM" id="SignalP"/>
    </source>
</evidence>
<protein>
    <submittedName>
        <fullName evidence="2">Uncharacterized protein</fullName>
    </submittedName>
</protein>
<evidence type="ECO:0000313" key="2">
    <source>
        <dbReference type="EMBL" id="KAK7342523.1"/>
    </source>
</evidence>
<dbReference type="PROSITE" id="PS51257">
    <property type="entry name" value="PROKAR_LIPOPROTEIN"/>
    <property type="match status" value="1"/>
</dbReference>
<gene>
    <name evidence="2" type="ORF">VNO80_25478</name>
</gene>
<comment type="caution">
    <text evidence="2">The sequence shown here is derived from an EMBL/GenBank/DDBJ whole genome shotgun (WGS) entry which is preliminary data.</text>
</comment>
<evidence type="ECO:0000313" key="3">
    <source>
        <dbReference type="Proteomes" id="UP001374584"/>
    </source>
</evidence>
<dbReference type="EMBL" id="JAYMYR010000009">
    <property type="protein sequence ID" value="KAK7342523.1"/>
    <property type="molecule type" value="Genomic_DNA"/>
</dbReference>
<feature type="signal peptide" evidence="1">
    <location>
        <begin position="1"/>
        <end position="26"/>
    </location>
</feature>
<proteinExistence type="predicted"/>